<feature type="compositionally biased region" description="Basic and acidic residues" evidence="2">
    <location>
        <begin position="49"/>
        <end position="58"/>
    </location>
</feature>
<keyword evidence="1" id="KW-0694">RNA-binding</keyword>
<dbReference type="GO" id="GO:0003743">
    <property type="term" value="F:translation initiation factor activity"/>
    <property type="evidence" value="ECO:0007669"/>
    <property type="project" value="UniProtKB-KW"/>
</dbReference>
<dbReference type="InterPro" id="IPR001040">
    <property type="entry name" value="TIF_eIF_4E"/>
</dbReference>
<organism evidence="3">
    <name type="scientific">Melanopsichium pennsylvanicum 4</name>
    <dbReference type="NCBI Taxonomy" id="1398559"/>
    <lineage>
        <taxon>Eukaryota</taxon>
        <taxon>Fungi</taxon>
        <taxon>Dikarya</taxon>
        <taxon>Basidiomycota</taxon>
        <taxon>Ustilaginomycotina</taxon>
        <taxon>Ustilaginomycetes</taxon>
        <taxon>Ustilaginales</taxon>
        <taxon>Ustilaginaceae</taxon>
        <taxon>Melanopsichium</taxon>
    </lineage>
</organism>
<dbReference type="InterPro" id="IPR023398">
    <property type="entry name" value="TIF_eIF4e-like"/>
</dbReference>
<feature type="compositionally biased region" description="Polar residues" evidence="2">
    <location>
        <begin position="162"/>
        <end position="180"/>
    </location>
</feature>
<feature type="compositionally biased region" description="Polar residues" evidence="2">
    <location>
        <begin position="22"/>
        <end position="34"/>
    </location>
</feature>
<evidence type="ECO:0000313" key="3">
    <source>
        <dbReference type="EMBL" id="CDI53904.1"/>
    </source>
</evidence>
<dbReference type="Pfam" id="PF01652">
    <property type="entry name" value="IF4E"/>
    <property type="match status" value="1"/>
</dbReference>
<feature type="compositionally biased region" description="Polar residues" evidence="2">
    <location>
        <begin position="580"/>
        <end position="596"/>
    </location>
</feature>
<dbReference type="SUPFAM" id="SSF55418">
    <property type="entry name" value="eIF4e-like"/>
    <property type="match status" value="1"/>
</dbReference>
<keyword evidence="1" id="KW-0648">Protein biosynthesis</keyword>
<proteinExistence type="inferred from homology"/>
<dbReference type="AlphaFoldDB" id="A0A077R9M9"/>
<name>A0A077R9M9_9BASI</name>
<dbReference type="GO" id="GO:0000340">
    <property type="term" value="F:RNA 7-methylguanosine cap binding"/>
    <property type="evidence" value="ECO:0007669"/>
    <property type="project" value="TreeGrafter"/>
</dbReference>
<evidence type="ECO:0000256" key="2">
    <source>
        <dbReference type="SAM" id="MobiDB-lite"/>
    </source>
</evidence>
<protein>
    <submittedName>
        <fullName evidence="3">Related to CDC33-translation initiation factor eIF4E</fullName>
    </submittedName>
</protein>
<sequence length="621" mass="66253">MRRLPLRIVEVQDENNMPAASCSIQAATSPSSFGSHARSPSKLPTLRDISARLNRDRNTSVPSSSPTKQLSSGGIEAARPRLEPIGRITGSPKPLQLGEQKSPLLPPSPSKATCAEDKPDDSSLTCLSPKTLSSGSCSPTKRMLAKGLPRFEEIRDRMSRKGLTTVSDGTSPKIDSTPSSPGKFDSERLGKSPEIQKAAQSGSARVPADIQPQPEAQMETTLKVSTSSASVPKLTHPLPPTPSKAPTYLLQHEWTLFFDTRTAGPSTLGFTPDSSSSHAPPTPTLTTSSWEANLRTIGSFATVNNFLGCFSKLHRPSQLDRQSSYHVFKDGIKPMWEDPRNTNGGKWTITFRQRNLALIDRSWLWLVLGLIGEAMDEKDETCGAVCSVKPRGDRISLWIKDSTNVETVNSIGKKLLSLLELEKEPGISLEFSSHSDNADEAKLEGLFRISNPMQQMARTPTISTFGPAAGLPNADGAKRTAAGATGASYSPTSPIGKGFSRSPATASPNTEVFGRLAGQQSNGNLFGRSPGNASPNVGALGQSLGLGVGVNTSPSVSPNPNRRNPFQRGTGGDGALPWRSNRSSSPQHTQNDSISGNKGLLKLGTEGGDRSRTISPFKAEQ</sequence>
<feature type="compositionally biased region" description="Polar residues" evidence="2">
    <location>
        <begin position="59"/>
        <end position="72"/>
    </location>
</feature>
<keyword evidence="1 3" id="KW-0396">Initiation factor</keyword>
<dbReference type="Gene3D" id="3.30.760.10">
    <property type="entry name" value="RNA Cap, Translation Initiation Factor Eif4e"/>
    <property type="match status" value="1"/>
</dbReference>
<feature type="region of interest" description="Disordered" evidence="2">
    <location>
        <begin position="471"/>
        <end position="621"/>
    </location>
</feature>
<evidence type="ECO:0000256" key="1">
    <source>
        <dbReference type="RuleBase" id="RU004374"/>
    </source>
</evidence>
<dbReference type="PANTHER" id="PTHR11960">
    <property type="entry name" value="EUKARYOTIC TRANSLATION INITIATION FACTOR 4E RELATED"/>
    <property type="match status" value="1"/>
</dbReference>
<accession>A0A077R9M9</accession>
<feature type="compositionally biased region" description="Low complexity" evidence="2">
    <location>
        <begin position="549"/>
        <end position="564"/>
    </location>
</feature>
<feature type="compositionally biased region" description="Basic and acidic residues" evidence="2">
    <location>
        <begin position="149"/>
        <end position="159"/>
    </location>
</feature>
<dbReference type="EMBL" id="HG529595">
    <property type="protein sequence ID" value="CDI53904.1"/>
    <property type="molecule type" value="Genomic_DNA"/>
</dbReference>
<reference evidence="3" key="1">
    <citation type="journal article" date="2014" name="Genome Biol. Evol.">
        <title>Gene Loss Rather Than Gene Gain Is Associated with a Host Jump from Monocots to Dicots in the Smut Fungus Melanopsichium pennsylvanicum.</title>
        <authorList>
            <person name="Sharma R."/>
            <person name="Mishra B."/>
            <person name="Runge F."/>
            <person name="Thines M."/>
        </authorList>
    </citation>
    <scope>NUCLEOTIDE SEQUENCE</scope>
    <source>
        <strain evidence="3">4</strain>
    </source>
</reference>
<feature type="region of interest" description="Disordered" evidence="2">
    <location>
        <begin position="12"/>
        <end position="211"/>
    </location>
</feature>
<feature type="compositionally biased region" description="Polar residues" evidence="2">
    <location>
        <begin position="122"/>
        <end position="139"/>
    </location>
</feature>
<dbReference type="GO" id="GO:0016281">
    <property type="term" value="C:eukaryotic translation initiation factor 4F complex"/>
    <property type="evidence" value="ECO:0007669"/>
    <property type="project" value="TreeGrafter"/>
</dbReference>
<comment type="similarity">
    <text evidence="1">Belongs to the eukaryotic initiation factor 4E family.</text>
</comment>
<dbReference type="PANTHER" id="PTHR11960:SF73">
    <property type="entry name" value="TRANSLATION INITIATION FACTOR 4E, PUTATIVE-RELATED"/>
    <property type="match status" value="1"/>
</dbReference>